<feature type="domain" description="Transposase IS204/IS1001/IS1096/IS1165 DDE" evidence="1">
    <location>
        <begin position="1"/>
        <end position="67"/>
    </location>
</feature>
<evidence type="ECO:0000313" key="2">
    <source>
        <dbReference type="EMBL" id="RRD69020.1"/>
    </source>
</evidence>
<protein>
    <recommendedName>
        <fullName evidence="1">Transposase IS204/IS1001/IS1096/IS1165 DDE domain-containing protein</fullName>
    </recommendedName>
</protein>
<gene>
    <name evidence="2" type="ORF">EII41_13735</name>
</gene>
<proteinExistence type="predicted"/>
<dbReference type="Proteomes" id="UP000279860">
    <property type="component" value="Unassembled WGS sequence"/>
</dbReference>
<dbReference type="EMBL" id="RQYN01000150">
    <property type="protein sequence ID" value="RRD69020.1"/>
    <property type="molecule type" value="Genomic_DNA"/>
</dbReference>
<evidence type="ECO:0000313" key="3">
    <source>
        <dbReference type="Proteomes" id="UP000279860"/>
    </source>
</evidence>
<evidence type="ECO:0000259" key="1">
    <source>
        <dbReference type="Pfam" id="PF01610"/>
    </source>
</evidence>
<dbReference type="InterPro" id="IPR002560">
    <property type="entry name" value="Transposase_DDE"/>
</dbReference>
<dbReference type="AlphaFoldDB" id="A0A3P1YFS7"/>
<comment type="caution">
    <text evidence="2">The sequence shown here is derived from an EMBL/GenBank/DDBJ whole genome shotgun (WGS) entry which is preliminary data.</text>
</comment>
<dbReference type="Pfam" id="PF01610">
    <property type="entry name" value="DDE_Tnp_ISL3"/>
    <property type="match status" value="1"/>
</dbReference>
<name>A0A3P1YFS7_TANFO</name>
<organism evidence="2 3">
    <name type="scientific">Tannerella forsythia</name>
    <name type="common">Bacteroides forsythus</name>
    <dbReference type="NCBI Taxonomy" id="28112"/>
    <lineage>
        <taxon>Bacteria</taxon>
        <taxon>Pseudomonadati</taxon>
        <taxon>Bacteroidota</taxon>
        <taxon>Bacteroidia</taxon>
        <taxon>Bacteroidales</taxon>
        <taxon>Tannerellaceae</taxon>
        <taxon>Tannerella</taxon>
    </lineage>
</organism>
<sequence>MDMSNAFTSGCMTYFPQAHIVYDKFHIVQDTNKRLDEVRKAEVGEKKLLKGHRFTLLHLRKNLPEGRLQGRPR</sequence>
<reference evidence="2 3" key="1">
    <citation type="submission" date="2018-11" db="EMBL/GenBank/DDBJ databases">
        <title>Genomes From Bacteria Associated with the Canine Oral Cavity: a Test Case for Automated Genome-Based Taxonomic Assignment.</title>
        <authorList>
            <person name="Coil D.A."/>
            <person name="Jospin G."/>
            <person name="Darling A.E."/>
            <person name="Wallis C."/>
            <person name="Davis I.J."/>
            <person name="Harris S."/>
            <person name="Eisen J.A."/>
            <person name="Holcombe L.J."/>
            <person name="O'Flynn C."/>
        </authorList>
    </citation>
    <scope>NUCLEOTIDE SEQUENCE [LARGE SCALE GENOMIC DNA]</scope>
    <source>
        <strain evidence="2 3">OH1426_COT-023</strain>
    </source>
</reference>
<accession>A0A3P1YFS7</accession>